<name>A0ABQ2G239_9DEIO</name>
<protein>
    <submittedName>
        <fullName evidence="5">Serine/threonine dehydratase</fullName>
    </submittedName>
</protein>
<evidence type="ECO:0000313" key="6">
    <source>
        <dbReference type="Proteomes" id="UP000639973"/>
    </source>
</evidence>
<dbReference type="PANTHER" id="PTHR48078">
    <property type="entry name" value="THREONINE DEHYDRATASE, MITOCHONDRIAL-RELATED"/>
    <property type="match status" value="1"/>
</dbReference>
<dbReference type="InterPro" id="IPR000634">
    <property type="entry name" value="Ser/Thr_deHydtase_PyrdxlP-BS"/>
</dbReference>
<dbReference type="Pfam" id="PF00291">
    <property type="entry name" value="PALP"/>
    <property type="match status" value="1"/>
</dbReference>
<organism evidence="5 6">
    <name type="scientific">Deinococcus aerolatus</name>
    <dbReference type="NCBI Taxonomy" id="522487"/>
    <lineage>
        <taxon>Bacteria</taxon>
        <taxon>Thermotogati</taxon>
        <taxon>Deinococcota</taxon>
        <taxon>Deinococci</taxon>
        <taxon>Deinococcales</taxon>
        <taxon>Deinococcaceae</taxon>
        <taxon>Deinococcus</taxon>
    </lineage>
</organism>
<evidence type="ECO:0000259" key="4">
    <source>
        <dbReference type="Pfam" id="PF00291"/>
    </source>
</evidence>
<dbReference type="PROSITE" id="PS00165">
    <property type="entry name" value="DEHYDRATASE_SER_THR"/>
    <property type="match status" value="1"/>
</dbReference>
<dbReference type="EMBL" id="BMOL01000002">
    <property type="protein sequence ID" value="GGL71564.1"/>
    <property type="molecule type" value="Genomic_DNA"/>
</dbReference>
<sequence length="338" mass="34912">MTLAATPLVTLTDIQAAQTLLAGWVGRTPLVQFPGRDLWLKAENLQPTGAFKLRGAFNKLLSLSVEQRARGVVAHSSGNHAGAVAYAARALGVPAVVVMPSGAPQTKLAATRACGAEVVLMGEASEERAAKAAELARERGLTPVPPYDDPQIIAGAATVGLEILHDLPTVGTVLVPVSGGGLISGVAAAIKSQRPDVRVIGVEPELAADAQASLRAGRRMAWAAADVARTLADGLRVTELGELTWEHIRSHVDDIVTVGEADIRRAVCDTALKARLVAEPSGAVTVAALYGAHEFGPGPVVAVVSGGNLDVSTLITLQTSPDPVPLHTTPDHPAFTEL</sequence>
<dbReference type="InterPro" id="IPR036052">
    <property type="entry name" value="TrpB-like_PALP_sf"/>
</dbReference>
<feature type="domain" description="Tryptophan synthase beta chain-like PALP" evidence="4">
    <location>
        <begin position="24"/>
        <end position="306"/>
    </location>
</feature>
<dbReference type="PANTHER" id="PTHR48078:SF6">
    <property type="entry name" value="L-THREONINE DEHYDRATASE CATABOLIC TDCB"/>
    <property type="match status" value="1"/>
</dbReference>
<evidence type="ECO:0000256" key="1">
    <source>
        <dbReference type="ARBA" id="ARBA00001933"/>
    </source>
</evidence>
<dbReference type="RefSeq" id="WP_229723291.1">
    <property type="nucleotide sequence ID" value="NZ_BMOL01000002.1"/>
</dbReference>
<evidence type="ECO:0000256" key="3">
    <source>
        <dbReference type="ARBA" id="ARBA00023239"/>
    </source>
</evidence>
<keyword evidence="6" id="KW-1185">Reference proteome</keyword>
<proteinExistence type="predicted"/>
<evidence type="ECO:0000313" key="5">
    <source>
        <dbReference type="EMBL" id="GGL71564.1"/>
    </source>
</evidence>
<dbReference type="InterPro" id="IPR050147">
    <property type="entry name" value="Ser/Thr_Dehydratase"/>
</dbReference>
<dbReference type="InterPro" id="IPR001926">
    <property type="entry name" value="TrpB-like_PALP"/>
</dbReference>
<keyword evidence="2" id="KW-0663">Pyridoxal phosphate</keyword>
<gene>
    <name evidence="5" type="primary">ilvA</name>
    <name evidence="5" type="ORF">GCM10010840_07110</name>
</gene>
<comment type="cofactor">
    <cofactor evidence="1">
        <name>pyridoxal 5'-phosphate</name>
        <dbReference type="ChEBI" id="CHEBI:597326"/>
    </cofactor>
</comment>
<reference evidence="6" key="1">
    <citation type="journal article" date="2019" name="Int. J. Syst. Evol. Microbiol.">
        <title>The Global Catalogue of Microorganisms (GCM) 10K type strain sequencing project: providing services to taxonomists for standard genome sequencing and annotation.</title>
        <authorList>
            <consortium name="The Broad Institute Genomics Platform"/>
            <consortium name="The Broad Institute Genome Sequencing Center for Infectious Disease"/>
            <person name="Wu L."/>
            <person name="Ma J."/>
        </authorList>
    </citation>
    <scope>NUCLEOTIDE SEQUENCE [LARGE SCALE GENOMIC DNA]</scope>
    <source>
        <strain evidence="6">JCM 15442</strain>
    </source>
</reference>
<accession>A0ABQ2G239</accession>
<evidence type="ECO:0000256" key="2">
    <source>
        <dbReference type="ARBA" id="ARBA00022898"/>
    </source>
</evidence>
<dbReference type="CDD" id="cd01562">
    <property type="entry name" value="Thr-dehyd"/>
    <property type="match status" value="1"/>
</dbReference>
<comment type="caution">
    <text evidence="5">The sequence shown here is derived from an EMBL/GenBank/DDBJ whole genome shotgun (WGS) entry which is preliminary data.</text>
</comment>
<keyword evidence="3" id="KW-0456">Lyase</keyword>
<dbReference type="Gene3D" id="3.40.50.1100">
    <property type="match status" value="2"/>
</dbReference>
<dbReference type="SUPFAM" id="SSF53686">
    <property type="entry name" value="Tryptophan synthase beta subunit-like PLP-dependent enzymes"/>
    <property type="match status" value="1"/>
</dbReference>
<dbReference type="Proteomes" id="UP000639973">
    <property type="component" value="Unassembled WGS sequence"/>
</dbReference>